<protein>
    <submittedName>
        <fullName evidence="2">Uncharacterized protein</fullName>
    </submittedName>
</protein>
<feature type="signal peptide" evidence="1">
    <location>
        <begin position="1"/>
        <end position="26"/>
    </location>
</feature>
<reference evidence="2 3" key="1">
    <citation type="submission" date="2018-10" db="EMBL/GenBank/DDBJ databases">
        <title>Genomic Encyclopedia of Archaeal and Bacterial Type Strains, Phase II (KMG-II): from individual species to whole genera.</title>
        <authorList>
            <person name="Goeker M."/>
        </authorList>
    </citation>
    <scope>NUCLEOTIDE SEQUENCE [LARGE SCALE GENOMIC DNA]</scope>
    <source>
        <strain evidence="2 3">DSM 18602</strain>
    </source>
</reference>
<keyword evidence="1" id="KW-0732">Signal</keyword>
<dbReference type="RefSeq" id="WP_121197180.1">
    <property type="nucleotide sequence ID" value="NZ_RBKU01000001.1"/>
</dbReference>
<dbReference type="Proteomes" id="UP000268007">
    <property type="component" value="Unassembled WGS sequence"/>
</dbReference>
<feature type="chain" id="PRO_5019781954" evidence="1">
    <location>
        <begin position="27"/>
        <end position="237"/>
    </location>
</feature>
<evidence type="ECO:0000313" key="3">
    <source>
        <dbReference type="Proteomes" id="UP000268007"/>
    </source>
</evidence>
<dbReference type="Pfam" id="PF20125">
    <property type="entry name" value="DUF6515"/>
    <property type="match status" value="1"/>
</dbReference>
<sequence length="237" mass="26141">MKNILKNATSLSIAGLLLCFMSNANAQRRGGGARLSIGIRGGFGFGYRSYHRPYYGGFGFGYPAIGLSFGYLPYGYFPFYYGPDLYYGYNGIYYRQNSDSYEVVAPPVGAEVPKLPPHAKSLMIDGQQYYELNGVYYKEVIHQDGTKGYVIAGKDGVLTTDKQQDSHAPQVGDVVDQLPQDSREVNIAGKKYFVSPDDVYYQETVDNGGSTSYKVVGVPADQNQTTRPPAPPQIQQQ</sequence>
<dbReference type="EMBL" id="RBKU01000001">
    <property type="protein sequence ID" value="RKR81485.1"/>
    <property type="molecule type" value="Genomic_DNA"/>
</dbReference>
<evidence type="ECO:0000313" key="2">
    <source>
        <dbReference type="EMBL" id="RKR81485.1"/>
    </source>
</evidence>
<gene>
    <name evidence="2" type="ORF">BDD43_1632</name>
</gene>
<keyword evidence="3" id="KW-1185">Reference proteome</keyword>
<proteinExistence type="predicted"/>
<name>A0A495IXR7_9SPHI</name>
<dbReference type="AlphaFoldDB" id="A0A495IXR7"/>
<accession>A0A495IXR7</accession>
<organism evidence="2 3">
    <name type="scientific">Mucilaginibacter gracilis</name>
    <dbReference type="NCBI Taxonomy" id="423350"/>
    <lineage>
        <taxon>Bacteria</taxon>
        <taxon>Pseudomonadati</taxon>
        <taxon>Bacteroidota</taxon>
        <taxon>Sphingobacteriia</taxon>
        <taxon>Sphingobacteriales</taxon>
        <taxon>Sphingobacteriaceae</taxon>
        <taxon>Mucilaginibacter</taxon>
    </lineage>
</organism>
<comment type="caution">
    <text evidence="2">The sequence shown here is derived from an EMBL/GenBank/DDBJ whole genome shotgun (WGS) entry which is preliminary data.</text>
</comment>
<dbReference type="OrthoDB" id="660033at2"/>
<dbReference type="InterPro" id="IPR045398">
    <property type="entry name" value="DUF6515"/>
</dbReference>
<evidence type="ECO:0000256" key="1">
    <source>
        <dbReference type="SAM" id="SignalP"/>
    </source>
</evidence>